<dbReference type="EMBL" id="VDBS01000060">
    <property type="protein sequence ID" value="TNB56161.1"/>
    <property type="molecule type" value="Genomic_DNA"/>
</dbReference>
<keyword evidence="1" id="KW-0732">Signal</keyword>
<feature type="chain" id="PRO_5044016248" description="Lipoprotein" evidence="1">
    <location>
        <begin position="20"/>
        <end position="362"/>
    </location>
</feature>
<dbReference type="GeneID" id="52036529"/>
<reference evidence="2 3" key="1">
    <citation type="submission" date="2019-05" db="EMBL/GenBank/DDBJ databases">
        <title>Draft genomes of eight strains of Campylobacter helveticus isolated from cats and a dog in New Zealand.</title>
        <authorList>
            <person name="Bojanic K."/>
            <person name="Midwinter A.C."/>
            <person name="Biggs P.J."/>
            <person name="Acke E."/>
            <person name="Cornelius A.J."/>
            <person name="Marshall J.C."/>
        </authorList>
    </citation>
    <scope>NUCLEOTIDE SEQUENCE [LARGE SCALE GENOMIC DNA]</scope>
    <source>
        <strain evidence="2 3">ACP123b</strain>
    </source>
</reference>
<feature type="signal peptide" evidence="1">
    <location>
        <begin position="1"/>
        <end position="19"/>
    </location>
</feature>
<evidence type="ECO:0008006" key="4">
    <source>
        <dbReference type="Google" id="ProtNLM"/>
    </source>
</evidence>
<organism evidence="2 3">
    <name type="scientific">Campylobacter helveticus</name>
    <dbReference type="NCBI Taxonomy" id="28898"/>
    <lineage>
        <taxon>Bacteria</taxon>
        <taxon>Pseudomonadati</taxon>
        <taxon>Campylobacterota</taxon>
        <taxon>Epsilonproteobacteria</taxon>
        <taxon>Campylobacterales</taxon>
        <taxon>Campylobacteraceae</taxon>
        <taxon>Campylobacter</taxon>
    </lineage>
</organism>
<dbReference type="KEGG" id="chv:CHELV3228_0610"/>
<protein>
    <recommendedName>
        <fullName evidence="4">Lipoprotein</fullName>
    </recommendedName>
</protein>
<dbReference type="Proteomes" id="UP000306813">
    <property type="component" value="Unassembled WGS sequence"/>
</dbReference>
<sequence>MKKNLALLGAFALFFSACSSEISDEVVKKYEQSLNEVVKEQLKEFTTSEEIEVKLKDFTCKADKAYIECNSPDFSLNSSGTPIFSAKNIKLRSNEIYTENNASGLISYKDYYAHLFSKNDKLETSVNLESLKLSDESIRQVENNSKALINDEKIAKLMQELSQDNYNVAFNLLTTKDGGNVNYNYSYKIGNDKENFISASLEGGIKEEVFKALDELEIKFDTDKLIVNEKSLVNFNNDSSKSIEAILKQSMVKNFKLDINLQTKDAFAPYINMAKSSLEVLQNQNTNEEQSLLYSKTLELINDISKNPLYKLNLALDFKDIPLSEFNTLKESGVEKITINGKDFSDILKTINQLSQIGMMVP</sequence>
<gene>
    <name evidence="2" type="ORF">FDW42_07985</name>
</gene>
<dbReference type="InterPro" id="IPR032077">
    <property type="entry name" value="JLPA"/>
</dbReference>
<name>A0AAX2UH74_9BACT</name>
<evidence type="ECO:0000313" key="3">
    <source>
        <dbReference type="Proteomes" id="UP000306813"/>
    </source>
</evidence>
<dbReference type="GO" id="GO:0007155">
    <property type="term" value="P:cell adhesion"/>
    <property type="evidence" value="ECO:0007669"/>
    <property type="project" value="InterPro"/>
</dbReference>
<evidence type="ECO:0000313" key="2">
    <source>
        <dbReference type="EMBL" id="TNB56161.1"/>
    </source>
</evidence>
<dbReference type="PROSITE" id="PS51257">
    <property type="entry name" value="PROKAR_LIPOPROTEIN"/>
    <property type="match status" value="1"/>
</dbReference>
<dbReference type="RefSeq" id="WP_082199495.1">
    <property type="nucleotide sequence ID" value="NZ_CP020478.1"/>
</dbReference>
<proteinExistence type="predicted"/>
<comment type="caution">
    <text evidence="2">The sequence shown here is derived from an EMBL/GenBank/DDBJ whole genome shotgun (WGS) entry which is preliminary data.</text>
</comment>
<dbReference type="Pfam" id="PF16668">
    <property type="entry name" value="JLPA"/>
    <property type="match status" value="1"/>
</dbReference>
<dbReference type="AlphaFoldDB" id="A0AAX2UH74"/>
<evidence type="ECO:0000256" key="1">
    <source>
        <dbReference type="SAM" id="SignalP"/>
    </source>
</evidence>
<accession>A0AAX2UH74</accession>